<dbReference type="HOGENOM" id="CLU_2166413_0_0_5"/>
<dbReference type="Proteomes" id="UP000028926">
    <property type="component" value="Chromosome"/>
</dbReference>
<proteinExistence type="predicted"/>
<name>A0A077AXT0_9PROT</name>
<accession>A0A077AXT0</accession>
<dbReference type="KEGG" id="paca:ID47_08840"/>
<organism evidence="1 2">
    <name type="scientific">Candidatus Odyssella acanthamoebae</name>
    <dbReference type="NCBI Taxonomy" id="91604"/>
    <lineage>
        <taxon>Bacteria</taxon>
        <taxon>Pseudomonadati</taxon>
        <taxon>Pseudomonadota</taxon>
        <taxon>Alphaproteobacteria</taxon>
        <taxon>Holosporales</taxon>
        <taxon>Candidatus Paracaedibacteraceae</taxon>
        <taxon>Candidatus Odyssella</taxon>
    </lineage>
</organism>
<evidence type="ECO:0000313" key="1">
    <source>
        <dbReference type="EMBL" id="AIK96814.1"/>
    </source>
</evidence>
<dbReference type="RefSeq" id="WP_038465539.1">
    <property type="nucleotide sequence ID" value="NZ_CP008941.1"/>
</dbReference>
<dbReference type="STRING" id="91604.ID47_08840"/>
<sequence>MAIQGNVLTNLVNKMSWNIARSQRLNANIANFDIPGYERREVESYEKSVRYSAATYQPILHIKEVTQGVEMSRENEMLQLTENATNYQANLNIYKKYLGLLKTVIGKVGG</sequence>
<dbReference type="AlphaFoldDB" id="A0A077AXT0"/>
<keyword evidence="2" id="KW-1185">Reference proteome</keyword>
<reference evidence="1 2" key="1">
    <citation type="submission" date="2014-07" db="EMBL/GenBank/DDBJ databases">
        <title>Comparative genomic insights into amoeba endosymbionts belonging to the families of Holosporaceae and Candidatus Midichloriaceae within Rickettsiales.</title>
        <authorList>
            <person name="Wang Z."/>
            <person name="Wu M."/>
        </authorList>
    </citation>
    <scope>NUCLEOTIDE SEQUENCE [LARGE SCALE GENOMIC DNA]</scope>
    <source>
        <strain evidence="1">PRA3</strain>
    </source>
</reference>
<protein>
    <recommendedName>
        <fullName evidence="3">Flagellar basal body rod protein FlgB</fullName>
    </recommendedName>
</protein>
<evidence type="ECO:0008006" key="3">
    <source>
        <dbReference type="Google" id="ProtNLM"/>
    </source>
</evidence>
<dbReference type="OrthoDB" id="9788334at2"/>
<gene>
    <name evidence="1" type="ORF">ID47_08840</name>
</gene>
<evidence type="ECO:0000313" key="2">
    <source>
        <dbReference type="Proteomes" id="UP000028926"/>
    </source>
</evidence>
<dbReference type="eggNOG" id="ENOG50301WJ">
    <property type="taxonomic scope" value="Bacteria"/>
</dbReference>
<dbReference type="EMBL" id="CP008941">
    <property type="protein sequence ID" value="AIK96814.1"/>
    <property type="molecule type" value="Genomic_DNA"/>
</dbReference>